<dbReference type="AlphaFoldDB" id="A0AAW2CWS1"/>
<accession>A0AAW2CWS1</accession>
<comment type="caution">
    <text evidence="4">The sequence shown here is derived from an EMBL/GenBank/DDBJ whole genome shotgun (WGS) entry which is preliminary data.</text>
</comment>
<dbReference type="InterPro" id="IPR006598">
    <property type="entry name" value="CAP10"/>
</dbReference>
<dbReference type="PANTHER" id="PTHR12203:SF74">
    <property type="entry name" value="GLYCOSYLTRANSFERASE"/>
    <property type="match status" value="1"/>
</dbReference>
<proteinExistence type="predicted"/>
<feature type="region of interest" description="Disordered" evidence="1">
    <location>
        <begin position="503"/>
        <end position="535"/>
    </location>
</feature>
<name>A0AAW2CWS1_9ROSI</name>
<keyword evidence="2" id="KW-1133">Transmembrane helix</keyword>
<evidence type="ECO:0000256" key="1">
    <source>
        <dbReference type="SAM" id="MobiDB-lite"/>
    </source>
</evidence>
<feature type="compositionally biased region" description="Acidic residues" evidence="1">
    <location>
        <begin position="505"/>
        <end position="525"/>
    </location>
</feature>
<feature type="transmembrane region" description="Helical" evidence="2">
    <location>
        <begin position="21"/>
        <end position="44"/>
    </location>
</feature>
<dbReference type="PANTHER" id="PTHR12203">
    <property type="entry name" value="KDEL LYS-ASP-GLU-LEU CONTAINING - RELATED"/>
    <property type="match status" value="1"/>
</dbReference>
<organism evidence="4 5">
    <name type="scientific">Lithocarpus litseifolius</name>
    <dbReference type="NCBI Taxonomy" id="425828"/>
    <lineage>
        <taxon>Eukaryota</taxon>
        <taxon>Viridiplantae</taxon>
        <taxon>Streptophyta</taxon>
        <taxon>Embryophyta</taxon>
        <taxon>Tracheophyta</taxon>
        <taxon>Spermatophyta</taxon>
        <taxon>Magnoliopsida</taxon>
        <taxon>eudicotyledons</taxon>
        <taxon>Gunneridae</taxon>
        <taxon>Pentapetalae</taxon>
        <taxon>rosids</taxon>
        <taxon>fabids</taxon>
        <taxon>Fagales</taxon>
        <taxon>Fagaceae</taxon>
        <taxon>Lithocarpus</taxon>
    </lineage>
</organism>
<gene>
    <name evidence="4" type="ORF">SO802_016282</name>
</gene>
<keyword evidence="2" id="KW-0472">Membrane</keyword>
<evidence type="ECO:0000256" key="2">
    <source>
        <dbReference type="SAM" id="Phobius"/>
    </source>
</evidence>
<evidence type="ECO:0000259" key="3">
    <source>
        <dbReference type="SMART" id="SM00672"/>
    </source>
</evidence>
<dbReference type="EMBL" id="JAZDWU010000005">
    <property type="protein sequence ID" value="KAL0002501.1"/>
    <property type="molecule type" value="Genomic_DNA"/>
</dbReference>
<protein>
    <recommendedName>
        <fullName evidence="3">Glycosyl transferase CAP10 domain-containing protein</fullName>
    </recommendedName>
</protein>
<evidence type="ECO:0000313" key="4">
    <source>
        <dbReference type="EMBL" id="KAL0002501.1"/>
    </source>
</evidence>
<dbReference type="Proteomes" id="UP001459277">
    <property type="component" value="Unassembled WGS sequence"/>
</dbReference>
<dbReference type="SMART" id="SM00672">
    <property type="entry name" value="CAP10"/>
    <property type="match status" value="1"/>
</dbReference>
<sequence length="609" mass="68737">MRNKLNMFYHSGTCWLPVKKKVATAGVVFFFFLLVSALVFLGWIDVSIFSGPTYSDKPIQRTTGKSPKEQEFPLKCTKGNKKQTCPKNYYPTTTHNLDRPISSSSNRTCPSYFRWIHEDLRHWKHKGITRKMVERARKTAQFKLVIVKGKVYVEKYRKSIQTRDMFSLWGILQLLRLYPGRLPDLELMFDCDDRPVVPSNDFRGPNSSPPPLFRYCSDWSSLDIVFPDWSFWGWAEINIKPWKSVLEDIKQGNTRTKWKDRVPYAYWKGNPSVAPTRNDLLKCNVSDKDDWNTRLYIQAQAIGEAASNFIQEDLKMDYVYDYMFHLLNEYAKLLKFKPSIPRRAVELCSEMMACPAKGTWEKFMVESMVKSPSDLTPCTLPPPYDPSSLQVGLISLIASKAQSHLPHITLIASSSSSPQELISALIASKPSSPIYPHPHPPSLHLQSPILTLTLTLTLTLLHLRSSPSPSNTPMNSTLPVVAALPKPSFVVRAESNSEAKVVADDNVEDNEAVEESEEPEAEVESEEAKPPRKPRVKLGDVMGILNKRAVEAAEKERPVPDIRTGDILEIKLVCSGSCPLDHHLCCACICLSWSLAGVLLQVNTAVAVK</sequence>
<feature type="domain" description="Glycosyl transferase CAP10" evidence="3">
    <location>
        <begin position="181"/>
        <end position="337"/>
    </location>
</feature>
<reference evidence="4 5" key="1">
    <citation type="submission" date="2024-01" db="EMBL/GenBank/DDBJ databases">
        <title>A telomere-to-telomere, gap-free genome of sweet tea (Lithocarpus litseifolius).</title>
        <authorList>
            <person name="Zhou J."/>
        </authorList>
    </citation>
    <scope>NUCLEOTIDE SEQUENCE [LARGE SCALE GENOMIC DNA]</scope>
    <source>
        <strain evidence="4">Zhou-2022a</strain>
        <tissue evidence="4">Leaf</tissue>
    </source>
</reference>
<dbReference type="Pfam" id="PF05686">
    <property type="entry name" value="Glyco_transf_90"/>
    <property type="match status" value="1"/>
</dbReference>
<keyword evidence="5" id="KW-1185">Reference proteome</keyword>
<dbReference type="InterPro" id="IPR051091">
    <property type="entry name" value="O-Glucosyltr/Glycosyltrsf_90"/>
</dbReference>
<evidence type="ECO:0000313" key="5">
    <source>
        <dbReference type="Proteomes" id="UP001459277"/>
    </source>
</evidence>
<keyword evidence="2" id="KW-0812">Transmembrane</keyword>